<accession>R1GD81</accession>
<dbReference type="Proteomes" id="UP000014139">
    <property type="component" value="Unassembled WGS sequence"/>
</dbReference>
<feature type="compositionally biased region" description="Basic and acidic residues" evidence="1">
    <location>
        <begin position="113"/>
        <end position="123"/>
    </location>
</feature>
<dbReference type="RefSeq" id="WP_003064139.1">
    <property type="nucleotide sequence ID" value="NZ_AOUO01000073.1"/>
</dbReference>
<sequence length="318" mass="34596">MAREHLDTLGLDREQVRRTLRFHEAYAATALRELESVGPVDENTAFTLRADAASALREAGQWALLLNPMAARRLLRRSGDLFLQLGQAFGMYLELVADRSRFDVEPAMVARALRDASGSREEPAPTADAPNPMPDIRLQQQQQAYLVLAASGIANSEGTVAPRLRPVAKSEDYRFDPLSSSLGEILESSPHRTGVLPVGSLGTPIHRFWAVAEHLFRRRSEDVRGIARHVVAMCRTYEETISLARTNTHLWRNGAAPVDIADLDIAGIATLTARSFGEGALLEALAEVPGGDLSPISRIPVELGTALATGPDDYSSGR</sequence>
<organism evidence="2 3">
    <name type="scientific">Amycolatopsis vancoresmycina DSM 44592</name>
    <dbReference type="NCBI Taxonomy" id="1292037"/>
    <lineage>
        <taxon>Bacteria</taxon>
        <taxon>Bacillati</taxon>
        <taxon>Actinomycetota</taxon>
        <taxon>Actinomycetes</taxon>
        <taxon>Pseudonocardiales</taxon>
        <taxon>Pseudonocardiaceae</taxon>
        <taxon>Amycolatopsis</taxon>
    </lineage>
</organism>
<gene>
    <name evidence="2" type="ORF">H480_06838</name>
</gene>
<dbReference type="eggNOG" id="ENOG5032HSY">
    <property type="taxonomic scope" value="Bacteria"/>
</dbReference>
<evidence type="ECO:0000313" key="2">
    <source>
        <dbReference type="EMBL" id="EOD69297.1"/>
    </source>
</evidence>
<comment type="caution">
    <text evidence="2">The sequence shown here is derived from an EMBL/GenBank/DDBJ whole genome shotgun (WGS) entry which is preliminary data.</text>
</comment>
<dbReference type="OrthoDB" id="5180654at2"/>
<protein>
    <submittedName>
        <fullName evidence="2">Uncharacterized protein</fullName>
    </submittedName>
</protein>
<evidence type="ECO:0000313" key="3">
    <source>
        <dbReference type="Proteomes" id="UP000014139"/>
    </source>
</evidence>
<name>R1GD81_9PSEU</name>
<keyword evidence="3" id="KW-1185">Reference proteome</keyword>
<dbReference type="PATRIC" id="fig|1292037.4.peg.1328"/>
<proteinExistence type="predicted"/>
<dbReference type="AlphaFoldDB" id="R1GD81"/>
<feature type="region of interest" description="Disordered" evidence="1">
    <location>
        <begin position="113"/>
        <end position="134"/>
    </location>
</feature>
<evidence type="ECO:0000256" key="1">
    <source>
        <dbReference type="SAM" id="MobiDB-lite"/>
    </source>
</evidence>
<reference evidence="2 3" key="1">
    <citation type="submission" date="2013-02" db="EMBL/GenBank/DDBJ databases">
        <title>Draft genome sequence of Amycolatopsis vancoresmycina strain DSM 44592T.</title>
        <authorList>
            <person name="Kumar S."/>
            <person name="Kaur N."/>
            <person name="Kaur C."/>
            <person name="Raghava G.P.S."/>
            <person name="Mayilraj S."/>
        </authorList>
    </citation>
    <scope>NUCLEOTIDE SEQUENCE [LARGE SCALE GENOMIC DNA]</scope>
    <source>
        <strain evidence="2 3">DSM 44592</strain>
    </source>
</reference>
<dbReference type="EMBL" id="AOUO01000073">
    <property type="protein sequence ID" value="EOD69297.1"/>
    <property type="molecule type" value="Genomic_DNA"/>
</dbReference>